<dbReference type="RefSeq" id="WP_008582258.1">
    <property type="nucleotide sequence ID" value="NZ_CP007035.1"/>
</dbReference>
<evidence type="ECO:0000313" key="3">
    <source>
        <dbReference type="Proteomes" id="UP000003586"/>
    </source>
</evidence>
<dbReference type="KEGG" id="nso:NIASO_00515"/>
<dbReference type="HOGENOM" id="CLU_675992_0_0_10"/>
<dbReference type="OrthoDB" id="1113889at2"/>
<dbReference type="eggNOG" id="ENOG502Z7TZ">
    <property type="taxonomic scope" value="Bacteria"/>
</dbReference>
<feature type="region of interest" description="Disordered" evidence="1">
    <location>
        <begin position="22"/>
        <end position="42"/>
    </location>
</feature>
<evidence type="ECO:0000313" key="2">
    <source>
        <dbReference type="EMBL" id="AHF14088.1"/>
    </source>
</evidence>
<accession>W0EWZ1</accession>
<evidence type="ECO:0000256" key="1">
    <source>
        <dbReference type="SAM" id="MobiDB-lite"/>
    </source>
</evidence>
<dbReference type="Pfam" id="PF20583">
    <property type="entry name" value="DUF6786"/>
    <property type="match status" value="1"/>
</dbReference>
<proteinExistence type="predicted"/>
<sequence>MKLKNLLTAIAAVAVLMSCNNEGKPSSGTASDSTKTNTNTAMNNHAQGSFGYDVDFLQRQDSGLIILKSADQASQVIISPKYQAKVFTSSADGNNGKSFGWVNYKAFSGAVDAHMNAYGGEDRLWLGPEGGIFSLYFKPGTKMEFANWKTPAPIDTEGWTVEHSDSSAVTLTRDMNLLNYAGTQLQLKALRTIGLISKEAINTTLGIMLTPDVKSVAFKTSNSITNSGPNAWDEKTGAPCLWNLDMFTPSEGCTIVIPYNNSASGKVATTDYFGEIPKDRIHYNSGLLFFKADGKSRGKLGIPPNRVKNIAGSYDAIGNVLTIIKYDIDPAGKYLNQEWRTDRAPFSGDAMNAYNDGPLADGKQMGPFYELESVSPAGFLKPGQQLIHNHSVYHFTGDKAALSTIAKKVLGVSVEEITNAFNK</sequence>
<dbReference type="Proteomes" id="UP000003586">
    <property type="component" value="Chromosome"/>
</dbReference>
<evidence type="ECO:0008006" key="4">
    <source>
        <dbReference type="Google" id="ProtNLM"/>
    </source>
</evidence>
<keyword evidence="3" id="KW-1185">Reference proteome</keyword>
<name>W0EWZ1_9BACT</name>
<dbReference type="AlphaFoldDB" id="W0EWZ1"/>
<gene>
    <name evidence="2" type="ORF">NIASO_00515</name>
</gene>
<dbReference type="PROSITE" id="PS51257">
    <property type="entry name" value="PROKAR_LIPOPROTEIN"/>
    <property type="match status" value="1"/>
</dbReference>
<dbReference type="InterPro" id="IPR046713">
    <property type="entry name" value="DUF6786"/>
</dbReference>
<protein>
    <recommendedName>
        <fullName evidence="4">Lipoprotein</fullName>
    </recommendedName>
</protein>
<dbReference type="STRING" id="929713.NIASO_00515"/>
<organism evidence="2 3">
    <name type="scientific">Niabella soli DSM 19437</name>
    <dbReference type="NCBI Taxonomy" id="929713"/>
    <lineage>
        <taxon>Bacteria</taxon>
        <taxon>Pseudomonadati</taxon>
        <taxon>Bacteroidota</taxon>
        <taxon>Chitinophagia</taxon>
        <taxon>Chitinophagales</taxon>
        <taxon>Chitinophagaceae</taxon>
        <taxon>Niabella</taxon>
    </lineage>
</organism>
<dbReference type="EMBL" id="CP007035">
    <property type="protein sequence ID" value="AHF14088.1"/>
    <property type="molecule type" value="Genomic_DNA"/>
</dbReference>
<reference evidence="2 3" key="1">
    <citation type="submission" date="2013-12" db="EMBL/GenBank/DDBJ databases">
        <authorList>
            <consortium name="DOE Joint Genome Institute"/>
            <person name="Eisen J."/>
            <person name="Huntemann M."/>
            <person name="Han J."/>
            <person name="Chen A."/>
            <person name="Kyrpides N."/>
            <person name="Mavromatis K."/>
            <person name="Markowitz V."/>
            <person name="Palaniappan K."/>
            <person name="Ivanova N."/>
            <person name="Schaumberg A."/>
            <person name="Pati A."/>
            <person name="Liolios K."/>
            <person name="Nordberg H.P."/>
            <person name="Cantor M.N."/>
            <person name="Hua S.X."/>
            <person name="Woyke T."/>
        </authorList>
    </citation>
    <scope>NUCLEOTIDE SEQUENCE [LARGE SCALE GENOMIC DNA]</scope>
    <source>
        <strain evidence="3">DSM 19437</strain>
    </source>
</reference>